<dbReference type="PANTHER" id="PTHR46534:SF1">
    <property type="entry name" value="IGGFC-BINDING PROTEIN N-TERMINAL DOMAIN-CONTAINING PROTEIN"/>
    <property type="match status" value="1"/>
</dbReference>
<organism evidence="2 3">
    <name type="scientific">Pinctada imbricata</name>
    <name type="common">Atlantic pearl-oyster</name>
    <name type="synonym">Pinctada martensii</name>
    <dbReference type="NCBI Taxonomy" id="66713"/>
    <lineage>
        <taxon>Eukaryota</taxon>
        <taxon>Metazoa</taxon>
        <taxon>Spiralia</taxon>
        <taxon>Lophotrochozoa</taxon>
        <taxon>Mollusca</taxon>
        <taxon>Bivalvia</taxon>
        <taxon>Autobranchia</taxon>
        <taxon>Pteriomorphia</taxon>
        <taxon>Pterioida</taxon>
        <taxon>Pterioidea</taxon>
        <taxon>Pteriidae</taxon>
        <taxon>Pinctada</taxon>
    </lineage>
</organism>
<comment type="caution">
    <text evidence="2">The sequence shown here is derived from an EMBL/GenBank/DDBJ whole genome shotgun (WGS) entry which is preliminary data.</text>
</comment>
<evidence type="ECO:0000259" key="1">
    <source>
        <dbReference type="Pfam" id="PF17517"/>
    </source>
</evidence>
<accession>A0AA88YNM1</accession>
<protein>
    <recommendedName>
        <fullName evidence="1">IgGFc-binding protein N-terminal domain-containing protein</fullName>
    </recommendedName>
</protein>
<evidence type="ECO:0000313" key="2">
    <source>
        <dbReference type="EMBL" id="KAK3103205.1"/>
    </source>
</evidence>
<proteinExistence type="predicted"/>
<dbReference type="PANTHER" id="PTHR46534">
    <property type="entry name" value="IGGFC_BINDING DOMAIN-CONTAINING PROTEIN"/>
    <property type="match status" value="1"/>
</dbReference>
<sequence>MGTEFVLVFPINYKSNKKVHLYIVSKEKTFTGNVTSPYTTVNQNFSTSNGYKTVSLSPNVQLSEGRSDKVIFVKTDKPVSVYGFDTYSCCSGEAFNVLPKPFLGKHYIAFSVDPHFDSYLVIISTAQGTKVSINWKLSKYVTVEGNRYLNGDKMTLTIDDMESIQILSTGDITGTTITSTNPVAVLSGNKCPDLTSSSACNQIIEYLQPSEKCGRRFIIPPMYGDRDSTKLLKVVATANRTRLTIRGGSLKVNRTIDMDDVDKTRLKMYETYAVEATENVCVIVAADIGHSTNDPVLTQVPALGQFVHEVVIPKPTIETFSNFVSIVANSSALSDLRINNQAPVTNDLKRITIDFAEYVSFWTPLENGTSTYHINATSPTSYFGVIAHGSKHSQAYAFPVGLKLG</sequence>
<dbReference type="EMBL" id="VSWD01000005">
    <property type="protein sequence ID" value="KAK3103205.1"/>
    <property type="molecule type" value="Genomic_DNA"/>
</dbReference>
<evidence type="ECO:0000313" key="3">
    <source>
        <dbReference type="Proteomes" id="UP001186944"/>
    </source>
</evidence>
<feature type="domain" description="IgGFc-binding protein N-terminal" evidence="1">
    <location>
        <begin position="94"/>
        <end position="389"/>
    </location>
</feature>
<dbReference type="Proteomes" id="UP001186944">
    <property type="component" value="Unassembled WGS sequence"/>
</dbReference>
<reference evidence="2" key="1">
    <citation type="submission" date="2019-08" db="EMBL/GenBank/DDBJ databases">
        <title>The improved chromosome-level genome for the pearl oyster Pinctada fucata martensii using PacBio sequencing and Hi-C.</title>
        <authorList>
            <person name="Zheng Z."/>
        </authorList>
    </citation>
    <scope>NUCLEOTIDE SEQUENCE</scope>
    <source>
        <strain evidence="2">ZZ-2019</strain>
        <tissue evidence="2">Adductor muscle</tissue>
    </source>
</reference>
<keyword evidence="3" id="KW-1185">Reference proteome</keyword>
<dbReference type="Pfam" id="PF17517">
    <property type="entry name" value="IgGFc_binding"/>
    <property type="match status" value="1"/>
</dbReference>
<name>A0AA88YNM1_PINIB</name>
<dbReference type="AlphaFoldDB" id="A0AA88YNM1"/>
<dbReference type="InterPro" id="IPR035234">
    <property type="entry name" value="IgGFc-bd_N"/>
</dbReference>
<gene>
    <name evidence="2" type="ORF">FSP39_017382</name>
</gene>